<dbReference type="Pfam" id="PF11815">
    <property type="entry name" value="DUF3336"/>
    <property type="match status" value="1"/>
</dbReference>
<dbReference type="InterPro" id="IPR016035">
    <property type="entry name" value="Acyl_Trfase/lysoPLipase"/>
</dbReference>
<comment type="caution">
    <text evidence="4">Lacks conserved residue(s) required for the propagation of feature annotation.</text>
</comment>
<evidence type="ECO:0000256" key="3">
    <source>
        <dbReference type="ARBA" id="ARBA00023098"/>
    </source>
</evidence>
<evidence type="ECO:0000259" key="5">
    <source>
        <dbReference type="PROSITE" id="PS51635"/>
    </source>
</evidence>
<dbReference type="GO" id="GO:0016042">
    <property type="term" value="P:lipid catabolic process"/>
    <property type="evidence" value="ECO:0007669"/>
    <property type="project" value="UniProtKB-UniRule"/>
</dbReference>
<dbReference type="SUPFAM" id="SSF52151">
    <property type="entry name" value="FabD/lysophospholipase-like"/>
    <property type="match status" value="1"/>
</dbReference>
<evidence type="ECO:0000256" key="2">
    <source>
        <dbReference type="ARBA" id="ARBA00022963"/>
    </source>
</evidence>
<evidence type="ECO:0000256" key="4">
    <source>
        <dbReference type="PROSITE-ProRule" id="PRU01161"/>
    </source>
</evidence>
<dbReference type="OrthoDB" id="323481at2"/>
<evidence type="ECO:0000313" key="6">
    <source>
        <dbReference type="EMBL" id="TFU06091.1"/>
    </source>
</evidence>
<dbReference type="InterPro" id="IPR002641">
    <property type="entry name" value="PNPLA_dom"/>
</dbReference>
<keyword evidence="1 4" id="KW-0378">Hydrolase</keyword>
<evidence type="ECO:0000256" key="1">
    <source>
        <dbReference type="ARBA" id="ARBA00022801"/>
    </source>
</evidence>
<dbReference type="PANTHER" id="PTHR14226:SF10">
    <property type="entry name" value="TRIACYLGLYCEROL LIPASE 4-RELATED"/>
    <property type="match status" value="1"/>
</dbReference>
<gene>
    <name evidence="6" type="ORF">EUV02_03495</name>
</gene>
<dbReference type="InterPro" id="IPR050301">
    <property type="entry name" value="NTE"/>
</dbReference>
<accession>A0A4Y9ER38</accession>
<dbReference type="Gene3D" id="3.40.1090.10">
    <property type="entry name" value="Cytosolic phospholipase A2 catalytic domain"/>
    <property type="match status" value="2"/>
</dbReference>
<feature type="active site" description="Proton acceptor" evidence="4">
    <location>
        <position position="323"/>
    </location>
</feature>
<dbReference type="GO" id="GO:0004806">
    <property type="term" value="F:triacylglycerol lipase activity"/>
    <property type="evidence" value="ECO:0007669"/>
    <property type="project" value="InterPro"/>
</dbReference>
<keyword evidence="3 4" id="KW-0443">Lipid metabolism</keyword>
<feature type="domain" description="PNPLA" evidence="5">
    <location>
        <begin position="153"/>
        <end position="336"/>
    </location>
</feature>
<dbReference type="Proteomes" id="UP000297737">
    <property type="component" value="Unassembled WGS sequence"/>
</dbReference>
<keyword evidence="2 4" id="KW-0442">Lipid degradation</keyword>
<dbReference type="PROSITE" id="PS51635">
    <property type="entry name" value="PNPLA"/>
    <property type="match status" value="1"/>
</dbReference>
<evidence type="ECO:0000313" key="7">
    <source>
        <dbReference type="Proteomes" id="UP000297737"/>
    </source>
</evidence>
<protein>
    <submittedName>
        <fullName evidence="6">DUF3336 domain-containing protein</fullName>
    </submittedName>
</protein>
<dbReference type="AlphaFoldDB" id="A0A4Y9ER38"/>
<feature type="short sequence motif" description="GXSXG" evidence="4">
    <location>
        <begin position="184"/>
        <end position="188"/>
    </location>
</feature>
<organism evidence="6 7">
    <name type="scientific">Glacieibacterium arshaanense</name>
    <dbReference type="NCBI Taxonomy" id="2511025"/>
    <lineage>
        <taxon>Bacteria</taxon>
        <taxon>Pseudomonadati</taxon>
        <taxon>Pseudomonadota</taxon>
        <taxon>Alphaproteobacteria</taxon>
        <taxon>Sphingomonadales</taxon>
        <taxon>Sphingosinicellaceae</taxon>
        <taxon>Glacieibacterium</taxon>
    </lineage>
</organism>
<reference evidence="6 7" key="1">
    <citation type="submission" date="2019-02" db="EMBL/GenBank/DDBJ databases">
        <title>Polymorphobacter sp. isolated from the lake at the Tibet of China.</title>
        <authorList>
            <person name="Li A."/>
        </authorList>
    </citation>
    <scope>NUCLEOTIDE SEQUENCE [LARGE SCALE GENOMIC DNA]</scope>
    <source>
        <strain evidence="6 7">DJ1R-1</strain>
    </source>
</reference>
<proteinExistence type="predicted"/>
<dbReference type="CDD" id="cd07206">
    <property type="entry name" value="Pat_TGL3-4-5_SDP1"/>
    <property type="match status" value="1"/>
</dbReference>
<dbReference type="InterPro" id="IPR021771">
    <property type="entry name" value="Triacylglycerol_lipase_N"/>
</dbReference>
<sequence>MGPKDHRMNLSPIRRAGATQFEASNYADWSAKAQAHDVRSGKAKWRATDATDLYDYKSIARRLATLRAFRAAGDDKALLYALNEGIHGNMDGMGNERLYQEAQFGTKHLIEAYVAEIASALDHLASKKVRSIKPEEKRDFFNRARHCYGQSALMLSGSGAFLFFHMGVVKTLWQEGVLPDIISGSSGGSIVGAIVCTHLDSELAPYFDAKWLDEQAELHGAKPAEGKRMTSAQVRAQLDTLIPDLTFQEAYQLTGRHLNVSVAPSERHQNSRLLNAIASPNVMIREAVAASCAVPGIFDPVALMAKDHKGKRVPYLSDRKWVDGSMTNDLPAKRLARLYGVNHYIVSQANPHVTPFISDLKSPNSVLESVKQATVASTKAWMNAGLSIWEKPLSFFPALNGLANMTMSIIDQDYGGDITIINPPRLWSPAKILSQLSLDEMEDLIATGEAMTWPKVEMIRTQTVISKTLTQCAGTEF</sequence>
<keyword evidence="7" id="KW-1185">Reference proteome</keyword>
<dbReference type="Pfam" id="PF01734">
    <property type="entry name" value="Patatin"/>
    <property type="match status" value="1"/>
</dbReference>
<comment type="caution">
    <text evidence="6">The sequence shown here is derived from an EMBL/GenBank/DDBJ whole genome shotgun (WGS) entry which is preliminary data.</text>
</comment>
<name>A0A4Y9ER38_9SPHN</name>
<feature type="active site" description="Nucleophile" evidence="4">
    <location>
        <position position="186"/>
    </location>
</feature>
<dbReference type="EMBL" id="SIHO01000001">
    <property type="protein sequence ID" value="TFU06091.1"/>
    <property type="molecule type" value="Genomic_DNA"/>
</dbReference>
<dbReference type="PANTHER" id="PTHR14226">
    <property type="entry name" value="NEUROPATHY TARGET ESTERASE/SWISS CHEESE D.MELANOGASTER"/>
    <property type="match status" value="1"/>
</dbReference>